<evidence type="ECO:0000256" key="7">
    <source>
        <dbReference type="ARBA" id="ARBA00065268"/>
    </source>
</evidence>
<reference evidence="12" key="1">
    <citation type="submission" date="2021-01" db="UniProtKB">
        <authorList>
            <consortium name="EnsemblMetazoa"/>
        </authorList>
    </citation>
    <scope>IDENTIFICATION</scope>
</reference>
<evidence type="ECO:0000256" key="8">
    <source>
        <dbReference type="ARBA" id="ARBA00067480"/>
    </source>
</evidence>
<dbReference type="Gene3D" id="1.10.472.80">
    <property type="entry name" value="Ypt/Rab-GAP domain of gyp1p, domain 3"/>
    <property type="match status" value="1"/>
</dbReference>
<dbReference type="OrthoDB" id="10264062at2759"/>
<dbReference type="AlphaFoldDB" id="A0A7M5UQQ9"/>
<feature type="compositionally biased region" description="Polar residues" evidence="10">
    <location>
        <begin position="585"/>
        <end position="594"/>
    </location>
</feature>
<comment type="subcellular location">
    <subcellularLocation>
        <location evidence="1">Cytoplasm</location>
    </subcellularLocation>
</comment>
<dbReference type="PANTHER" id="PTHR22957:SF645">
    <property type="entry name" value="LD27216P"/>
    <property type="match status" value="1"/>
</dbReference>
<keyword evidence="2" id="KW-0343">GTPase activation</keyword>
<feature type="region of interest" description="Disordered" evidence="10">
    <location>
        <begin position="571"/>
        <end position="612"/>
    </location>
</feature>
<protein>
    <recommendedName>
        <fullName evidence="8">TBC1 domain family member 15</fullName>
    </recommendedName>
    <alternativeName>
        <fullName evidence="9">GTPase-activating protein RAB7</fullName>
    </alternativeName>
</protein>
<dbReference type="PANTHER" id="PTHR22957">
    <property type="entry name" value="TBC1 DOMAIN FAMILY MEMBER GTPASE-ACTIVATING PROTEIN"/>
    <property type="match status" value="1"/>
</dbReference>
<keyword evidence="5" id="KW-0007">Acetylation</keyword>
<keyword evidence="13" id="KW-1185">Reference proteome</keyword>
<dbReference type="GO" id="GO:0005096">
    <property type="term" value="F:GTPase activator activity"/>
    <property type="evidence" value="ECO:0007669"/>
    <property type="project" value="UniProtKB-KW"/>
</dbReference>
<dbReference type="InterPro" id="IPR035969">
    <property type="entry name" value="Rab-GAP_TBC_sf"/>
</dbReference>
<dbReference type="Gene3D" id="1.10.8.270">
    <property type="entry name" value="putative rabgap domain of human tbc1 domain family member 14 like domains"/>
    <property type="match status" value="1"/>
</dbReference>
<evidence type="ECO:0000256" key="2">
    <source>
        <dbReference type="ARBA" id="ARBA00022468"/>
    </source>
</evidence>
<dbReference type="PROSITE" id="PS50086">
    <property type="entry name" value="TBC_RABGAP"/>
    <property type="match status" value="1"/>
</dbReference>
<dbReference type="FunFam" id="1.10.472.80:FF:000005">
    <property type="entry name" value="TBC1 domain family member 15"/>
    <property type="match status" value="1"/>
</dbReference>
<evidence type="ECO:0000259" key="11">
    <source>
        <dbReference type="PROSITE" id="PS50086"/>
    </source>
</evidence>
<evidence type="ECO:0000256" key="6">
    <source>
        <dbReference type="ARBA" id="ARBA00055283"/>
    </source>
</evidence>
<evidence type="ECO:0000256" key="10">
    <source>
        <dbReference type="SAM" id="MobiDB-lite"/>
    </source>
</evidence>
<dbReference type="SUPFAM" id="SSF47923">
    <property type="entry name" value="Ypt/Rab-GAP domain of gyp1p"/>
    <property type="match status" value="2"/>
</dbReference>
<organism evidence="12 13">
    <name type="scientific">Clytia hemisphaerica</name>
    <dbReference type="NCBI Taxonomy" id="252671"/>
    <lineage>
        <taxon>Eukaryota</taxon>
        <taxon>Metazoa</taxon>
        <taxon>Cnidaria</taxon>
        <taxon>Hydrozoa</taxon>
        <taxon>Hydroidolina</taxon>
        <taxon>Leptothecata</taxon>
        <taxon>Obeliida</taxon>
        <taxon>Clytiidae</taxon>
        <taxon>Clytia</taxon>
    </lineage>
</organism>
<dbReference type="Gene3D" id="2.30.29.230">
    <property type="match status" value="1"/>
</dbReference>
<dbReference type="Pfam" id="PF12068">
    <property type="entry name" value="PH_RBD"/>
    <property type="match status" value="1"/>
</dbReference>
<dbReference type="Pfam" id="PF00566">
    <property type="entry name" value="RabGAP-TBC"/>
    <property type="match status" value="1"/>
</dbReference>
<dbReference type="InterPro" id="IPR021935">
    <property type="entry name" value="SGSM1/2_RBD"/>
</dbReference>
<comment type="function">
    <text evidence="6">Acts as a GTPase activating protein for RAB7A. Does not act on RAB4, RAB5 or RAB6.</text>
</comment>
<dbReference type="EnsemblMetazoa" id="CLYHEMT002979.1">
    <property type="protein sequence ID" value="CLYHEMP002979.1"/>
    <property type="gene ID" value="CLYHEMG002979"/>
</dbReference>
<evidence type="ECO:0000256" key="5">
    <source>
        <dbReference type="ARBA" id="ARBA00022990"/>
    </source>
</evidence>
<evidence type="ECO:0000256" key="9">
    <source>
        <dbReference type="ARBA" id="ARBA00082539"/>
    </source>
</evidence>
<dbReference type="RefSeq" id="XP_066923343.1">
    <property type="nucleotide sequence ID" value="XM_067067242.1"/>
</dbReference>
<sequence length="632" mass="73474">MDKLVYQQSDVFVHTAVPGSTFHDDIIRGTLTIYSDGEGTFVEWRPSTGFTPVEYEVHPVFSGSIEYGVVTTQEPLSIASSSKETNQPPPVPYKITFNVEQIHSIRRSDPKLAWSYVLFYMKDHRSQPALHFHNGGIQEMISCLQRYIWLTRSSLNSRLFIVKERDDAMQSAVNQFELFTDKPVGAISKLFNNTFYDTLNNFSKVTNYVLSGMGQLDLQERRPERSANGGNDDEFEFLHPDEPEIDLGTIIPVARGDPLQPEEWCAFFNNDGAITHAHKLKERIFRGGVHEDIKCEAWKYLLGFYKFDSTYEERGVRSKKLRDDYNRMKTQWESISVEQEKKFQEFSQRKQLVEKDVTRTDRKLEYFAGDDNPNVKKLFNVLMTYCMYNFDLGYVQGMSDLLAPILRLVEDEVETFWCFAGLMQMEERMFEISQDLMKTQLECLGKLIKFLYPNFWAFLEKKEAQNLYFCFRWLLISFKREFVYKDVMTLWEALWTQEYSMNFKLFICCAILEHEKDEMMKKNFDFNDILKHTNKLSCQMDVSFVLSRAESIVLQLKQADDLPDHIKDLITQSQDGDNTEDDTGSARQNGNVLNNRDKNDNDDVTALGGEGSVDGPLKEDVIELMVDTHSVF</sequence>
<accession>A0A7M5UQQ9</accession>
<proteinExistence type="predicted"/>
<keyword evidence="4" id="KW-0597">Phosphoprotein</keyword>
<evidence type="ECO:0000256" key="4">
    <source>
        <dbReference type="ARBA" id="ARBA00022553"/>
    </source>
</evidence>
<dbReference type="Proteomes" id="UP000594262">
    <property type="component" value="Unplaced"/>
</dbReference>
<dbReference type="InterPro" id="IPR000195">
    <property type="entry name" value="Rab-GAP-TBC_dom"/>
</dbReference>
<dbReference type="GO" id="GO:0005737">
    <property type="term" value="C:cytoplasm"/>
    <property type="evidence" value="ECO:0007669"/>
    <property type="project" value="UniProtKB-SubCell"/>
</dbReference>
<evidence type="ECO:0000256" key="3">
    <source>
        <dbReference type="ARBA" id="ARBA00022490"/>
    </source>
</evidence>
<evidence type="ECO:0000313" key="12">
    <source>
        <dbReference type="EnsemblMetazoa" id="CLYHEMP002979.1"/>
    </source>
</evidence>
<keyword evidence="3" id="KW-0963">Cytoplasm</keyword>
<dbReference type="EnsemblMetazoa" id="CLYHEMT002979.2">
    <property type="protein sequence ID" value="CLYHEMP002979.2"/>
    <property type="gene ID" value="CLYHEMG002979"/>
</dbReference>
<dbReference type="FunFam" id="1.10.8.270:FF:000005">
    <property type="entry name" value="TBC1 domain family member 15"/>
    <property type="match status" value="1"/>
</dbReference>
<evidence type="ECO:0000313" key="13">
    <source>
        <dbReference type="Proteomes" id="UP000594262"/>
    </source>
</evidence>
<evidence type="ECO:0000256" key="1">
    <source>
        <dbReference type="ARBA" id="ARBA00004496"/>
    </source>
</evidence>
<name>A0A7M5UQQ9_9CNID</name>
<dbReference type="SMART" id="SM00164">
    <property type="entry name" value="TBC"/>
    <property type="match status" value="1"/>
</dbReference>
<feature type="domain" description="Rab-GAP TBC" evidence="11">
    <location>
        <begin position="288"/>
        <end position="498"/>
    </location>
</feature>
<dbReference type="GeneID" id="136810668"/>
<comment type="subunit">
    <text evidence="7">Interacts with non-phosphorylated form of RAB8A; phosphorylation of RAB8A at 'Thr-72' disrupts this interaction. Interacts with ARMC12.</text>
</comment>